<dbReference type="InterPro" id="IPR037185">
    <property type="entry name" value="EmrE-like"/>
</dbReference>
<feature type="transmembrane region" description="Helical" evidence="7">
    <location>
        <begin position="134"/>
        <end position="155"/>
    </location>
</feature>
<dbReference type="EMBL" id="JBHMCA010000052">
    <property type="protein sequence ID" value="MFB9447196.1"/>
    <property type="molecule type" value="Genomic_DNA"/>
</dbReference>
<dbReference type="PANTHER" id="PTHR32322">
    <property type="entry name" value="INNER MEMBRANE TRANSPORTER"/>
    <property type="match status" value="1"/>
</dbReference>
<dbReference type="Proteomes" id="UP001589608">
    <property type="component" value="Unassembled WGS sequence"/>
</dbReference>
<dbReference type="RefSeq" id="WP_223092547.1">
    <property type="nucleotide sequence ID" value="NZ_CP061913.1"/>
</dbReference>
<evidence type="ECO:0000256" key="2">
    <source>
        <dbReference type="ARBA" id="ARBA00007362"/>
    </source>
</evidence>
<feature type="compositionally biased region" description="Low complexity" evidence="6">
    <location>
        <begin position="336"/>
        <end position="351"/>
    </location>
</feature>
<dbReference type="InterPro" id="IPR050638">
    <property type="entry name" value="AA-Vitamin_Transporters"/>
</dbReference>
<evidence type="ECO:0000256" key="4">
    <source>
        <dbReference type="ARBA" id="ARBA00022989"/>
    </source>
</evidence>
<feature type="transmembrane region" description="Helical" evidence="7">
    <location>
        <begin position="252"/>
        <end position="270"/>
    </location>
</feature>
<feature type="transmembrane region" description="Helical" evidence="7">
    <location>
        <begin position="77"/>
        <end position="95"/>
    </location>
</feature>
<protein>
    <submittedName>
        <fullName evidence="9">DMT family transporter</fullName>
    </submittedName>
</protein>
<feature type="transmembrane region" description="Helical" evidence="7">
    <location>
        <begin position="48"/>
        <end position="71"/>
    </location>
</feature>
<sequence>MITSRSVADPPRRVTPEEPWTLTTPADVAIRVAEPPEVPHRRRGTAPFAIVLAAAAWSTVGPAMAFLPASASPPGVAAARMAAGSALFVVVAGGRSMVRDVRATPRGVLLAVTAAVAMAGYQTAYVTAMHLNGVAVGTVVSMTSIPLFGGLLVAVTSGRRPSRVWLAATGAAAGASALLAGGADGRGLSALGVVCGSAAGLAYAVFTMASHTAIRRGCPSRSMMAAAFAGAGVLMSPLLVTARAWLATPSGVAVVGYLAAVATVGAYVLFGRGLEGTPATTAATLVLVEPAFATVIGLLLLHEPATARTLAGLAAMALALALFTVRPRRAGRRPVRGAVPAQGGPGRAPRPGEQDGPAEAADGNHPEPASNAPRA</sequence>
<keyword evidence="10" id="KW-1185">Reference proteome</keyword>
<feature type="transmembrane region" description="Helical" evidence="7">
    <location>
        <begin position="164"/>
        <end position="183"/>
    </location>
</feature>
<dbReference type="SUPFAM" id="SSF103481">
    <property type="entry name" value="Multidrug resistance efflux transporter EmrE"/>
    <property type="match status" value="1"/>
</dbReference>
<feature type="transmembrane region" description="Helical" evidence="7">
    <location>
        <begin position="107"/>
        <end position="128"/>
    </location>
</feature>
<comment type="subcellular location">
    <subcellularLocation>
        <location evidence="1">Membrane</location>
        <topology evidence="1">Multi-pass membrane protein</topology>
    </subcellularLocation>
</comment>
<feature type="transmembrane region" description="Helical" evidence="7">
    <location>
        <begin position="189"/>
        <end position="214"/>
    </location>
</feature>
<feature type="region of interest" description="Disordered" evidence="6">
    <location>
        <begin position="333"/>
        <end position="375"/>
    </location>
</feature>
<dbReference type="Pfam" id="PF00892">
    <property type="entry name" value="EamA"/>
    <property type="match status" value="1"/>
</dbReference>
<comment type="similarity">
    <text evidence="2">Belongs to the EamA transporter family.</text>
</comment>
<organism evidence="9 10">
    <name type="scientific">Dactylosporangium vinaceum</name>
    <dbReference type="NCBI Taxonomy" id="53362"/>
    <lineage>
        <taxon>Bacteria</taxon>
        <taxon>Bacillati</taxon>
        <taxon>Actinomycetota</taxon>
        <taxon>Actinomycetes</taxon>
        <taxon>Micromonosporales</taxon>
        <taxon>Micromonosporaceae</taxon>
        <taxon>Dactylosporangium</taxon>
    </lineage>
</organism>
<evidence type="ECO:0000256" key="6">
    <source>
        <dbReference type="SAM" id="MobiDB-lite"/>
    </source>
</evidence>
<accession>A0ABV5MEB5</accession>
<proteinExistence type="inferred from homology"/>
<feature type="domain" description="EamA" evidence="8">
    <location>
        <begin position="191"/>
        <end position="324"/>
    </location>
</feature>
<evidence type="ECO:0000259" key="8">
    <source>
        <dbReference type="Pfam" id="PF00892"/>
    </source>
</evidence>
<reference evidence="9 10" key="1">
    <citation type="submission" date="2024-09" db="EMBL/GenBank/DDBJ databases">
        <authorList>
            <person name="Sun Q."/>
            <person name="Mori K."/>
        </authorList>
    </citation>
    <scope>NUCLEOTIDE SEQUENCE [LARGE SCALE GENOMIC DNA]</scope>
    <source>
        <strain evidence="9 10">JCM 3307</strain>
    </source>
</reference>
<evidence type="ECO:0000256" key="7">
    <source>
        <dbReference type="SAM" id="Phobius"/>
    </source>
</evidence>
<name>A0ABV5MEB5_9ACTN</name>
<dbReference type="InterPro" id="IPR000620">
    <property type="entry name" value="EamA_dom"/>
</dbReference>
<evidence type="ECO:0000256" key="3">
    <source>
        <dbReference type="ARBA" id="ARBA00022692"/>
    </source>
</evidence>
<feature type="transmembrane region" description="Helical" evidence="7">
    <location>
        <begin position="226"/>
        <end position="246"/>
    </location>
</feature>
<keyword evidence="4 7" id="KW-1133">Transmembrane helix</keyword>
<evidence type="ECO:0000313" key="10">
    <source>
        <dbReference type="Proteomes" id="UP001589608"/>
    </source>
</evidence>
<keyword evidence="5 7" id="KW-0472">Membrane</keyword>
<dbReference type="PANTHER" id="PTHR32322:SF2">
    <property type="entry name" value="EAMA DOMAIN-CONTAINING PROTEIN"/>
    <property type="match status" value="1"/>
</dbReference>
<gene>
    <name evidence="9" type="ORF">ACFFTR_29240</name>
</gene>
<feature type="transmembrane region" description="Helical" evidence="7">
    <location>
        <begin position="282"/>
        <end position="301"/>
    </location>
</feature>
<comment type="caution">
    <text evidence="9">The sequence shown here is derived from an EMBL/GenBank/DDBJ whole genome shotgun (WGS) entry which is preliminary data.</text>
</comment>
<evidence type="ECO:0000313" key="9">
    <source>
        <dbReference type="EMBL" id="MFB9447196.1"/>
    </source>
</evidence>
<keyword evidence="3 7" id="KW-0812">Transmembrane</keyword>
<feature type="transmembrane region" description="Helical" evidence="7">
    <location>
        <begin position="307"/>
        <end position="325"/>
    </location>
</feature>
<evidence type="ECO:0000256" key="1">
    <source>
        <dbReference type="ARBA" id="ARBA00004141"/>
    </source>
</evidence>
<evidence type="ECO:0000256" key="5">
    <source>
        <dbReference type="ARBA" id="ARBA00023136"/>
    </source>
</evidence>